<sequence>MRLIRLILFDLALILLASGVAKAMNVAAGASSAFVRQTALREVAPSSKHGGPYYSQTPLVPGQPPDNPGRDQLADNSAGMQPSFGCVVRESRRPTSYIFDSTERLNLPPRVMPSICNPIASPLSLLPAGSGMVIMAFATTLLVIVVIVVEIFGPL</sequence>
<dbReference type="EMBL" id="JRPN01000011">
    <property type="protein sequence ID" value="KGT79422.1"/>
    <property type="molecule type" value="Genomic_DNA"/>
</dbReference>
<evidence type="ECO:0000256" key="1">
    <source>
        <dbReference type="SAM" id="MobiDB-lite"/>
    </source>
</evidence>
<accession>A0A0A3XYA2</accession>
<evidence type="ECO:0000313" key="6">
    <source>
        <dbReference type="Proteomes" id="UP000030377"/>
    </source>
</evidence>
<feature type="region of interest" description="Disordered" evidence="1">
    <location>
        <begin position="45"/>
        <end position="75"/>
    </location>
</feature>
<feature type="transmembrane region" description="Helical" evidence="2">
    <location>
        <begin position="132"/>
        <end position="152"/>
    </location>
</feature>
<proteinExistence type="predicted"/>
<keyword evidence="2" id="KW-0812">Transmembrane</keyword>
<reference evidence="5 6" key="1">
    <citation type="submission" date="2014-09" db="EMBL/GenBank/DDBJ databases">
        <title>Draft genome of Bradyrhizobium japonicum Is-34.</title>
        <authorList>
            <person name="Tsurumaru H."/>
            <person name="Yamakawa T."/>
            <person name="Hashimoto S."/>
            <person name="Okizaki K."/>
            <person name="Kanesaki Y."/>
            <person name="Yoshikawa H."/>
            <person name="Yajima S."/>
        </authorList>
    </citation>
    <scope>NUCLEOTIDE SEQUENCE [LARGE SCALE GENOMIC DNA]</scope>
    <source>
        <strain evidence="5 6">Is-34</strain>
    </source>
</reference>
<evidence type="ECO:0000256" key="3">
    <source>
        <dbReference type="SAM" id="SignalP"/>
    </source>
</evidence>
<name>A0A0A3XYA2_BRAJP</name>
<dbReference type="KEGG" id="bjp:RN69_37910"/>
<dbReference type="Proteomes" id="UP000181962">
    <property type="component" value="Chromosome"/>
</dbReference>
<evidence type="ECO:0000313" key="5">
    <source>
        <dbReference type="EMBL" id="KGT79422.1"/>
    </source>
</evidence>
<keyword evidence="2" id="KW-1133">Transmembrane helix</keyword>
<keyword evidence="2" id="KW-0472">Membrane</keyword>
<dbReference type="AlphaFoldDB" id="A0A0A3XYA2"/>
<dbReference type="PATRIC" id="fig|375.38.peg.4795"/>
<evidence type="ECO:0000313" key="7">
    <source>
        <dbReference type="Proteomes" id="UP000181962"/>
    </source>
</evidence>
<dbReference type="GeneID" id="92969607"/>
<organism evidence="5 6">
    <name type="scientific">Bradyrhizobium japonicum</name>
    <dbReference type="NCBI Taxonomy" id="375"/>
    <lineage>
        <taxon>Bacteria</taxon>
        <taxon>Pseudomonadati</taxon>
        <taxon>Pseudomonadota</taxon>
        <taxon>Alphaproteobacteria</taxon>
        <taxon>Hyphomicrobiales</taxon>
        <taxon>Nitrobacteraceae</taxon>
        <taxon>Bradyrhizobium</taxon>
    </lineage>
</organism>
<dbReference type="RefSeq" id="WP_018647484.1">
    <property type="nucleotide sequence ID" value="NZ_BJNK01000062.1"/>
</dbReference>
<dbReference type="EMBL" id="CP017637">
    <property type="protein sequence ID" value="APG14768.1"/>
    <property type="molecule type" value="Genomic_DNA"/>
</dbReference>
<protein>
    <submittedName>
        <fullName evidence="5">Uncharacterized protein</fullName>
    </submittedName>
</protein>
<feature type="signal peptide" evidence="3">
    <location>
        <begin position="1"/>
        <end position="23"/>
    </location>
</feature>
<evidence type="ECO:0000256" key="2">
    <source>
        <dbReference type="SAM" id="Phobius"/>
    </source>
</evidence>
<evidence type="ECO:0000313" key="4">
    <source>
        <dbReference type="EMBL" id="APG14768.1"/>
    </source>
</evidence>
<reference evidence="4 7" key="2">
    <citation type="submission" date="2016-11" db="EMBL/GenBank/DDBJ databases">
        <title>Complete Genome Sequence of Bradyrhizobium sp. strain J5, an isolated from soybean nodule in Hokkaido.</title>
        <authorList>
            <person name="Kanehara K."/>
        </authorList>
    </citation>
    <scope>NUCLEOTIDE SEQUENCE [LARGE SCALE GENOMIC DNA]</scope>
    <source>
        <strain evidence="4 7">J5</strain>
    </source>
</reference>
<keyword evidence="3" id="KW-0732">Signal</keyword>
<dbReference type="Proteomes" id="UP000030377">
    <property type="component" value="Unassembled WGS sequence"/>
</dbReference>
<feature type="chain" id="PRO_5014220541" evidence="3">
    <location>
        <begin position="24"/>
        <end position="155"/>
    </location>
</feature>
<gene>
    <name evidence="4" type="ORF">BKD09_41100</name>
    <name evidence="5" type="ORF">MA20_12520</name>
</gene>